<dbReference type="InterPro" id="IPR036188">
    <property type="entry name" value="FAD/NAD-bd_sf"/>
</dbReference>
<keyword evidence="3" id="KW-1185">Reference proteome</keyword>
<dbReference type="GO" id="GO:0016491">
    <property type="term" value="F:oxidoreductase activity"/>
    <property type="evidence" value="ECO:0007669"/>
    <property type="project" value="InterPro"/>
</dbReference>
<evidence type="ECO:0000259" key="1">
    <source>
        <dbReference type="Pfam" id="PF01593"/>
    </source>
</evidence>
<dbReference type="PANTHER" id="PTHR42923:SF46">
    <property type="entry name" value="AMINE OXIDASE"/>
    <property type="match status" value="1"/>
</dbReference>
<evidence type="ECO:0000313" key="2">
    <source>
        <dbReference type="EMBL" id="QIB35834.1"/>
    </source>
</evidence>
<protein>
    <submittedName>
        <fullName evidence="2">NAD(P)/FAD-dependent oxidoreductase</fullName>
    </submittedName>
</protein>
<organism evidence="2 3">
    <name type="scientific">Ancylobacter pratisalsi</name>
    <dbReference type="NCBI Taxonomy" id="1745854"/>
    <lineage>
        <taxon>Bacteria</taxon>
        <taxon>Pseudomonadati</taxon>
        <taxon>Pseudomonadota</taxon>
        <taxon>Alphaproteobacteria</taxon>
        <taxon>Hyphomicrobiales</taxon>
        <taxon>Xanthobacteraceae</taxon>
        <taxon>Ancylobacter</taxon>
    </lineage>
</organism>
<dbReference type="Proteomes" id="UP000464751">
    <property type="component" value="Chromosome"/>
</dbReference>
<dbReference type="AlphaFoldDB" id="A0A6P1YW82"/>
<sequence length="428" mass="47385">MARLVVLGAGAMGLAAAYRALKLGHDVTLLEAAPEAGGMAAHFDFDGLSIERFYHFVCKSDDPTFALMDELGIGDKMRWRATSMGYFTKGELNPWGDPVSLLRFPHLSLIEKFRYGLLAFVSTKRASWPALEHVSAKDWIERWSGASVYRKMWHPLFALKFYEYADNVSASWIWTRVRRIGRSRRSLMQEELGHIEDGSQTLVDALMVAILAEGGEVHLGEPALRVETRDGHVHEVVTPTGRYPADAVISTVPTPLVSRLVPDLPEASKAAYDAIANIGVVCVMLKLKRPVTPHFWVNVVEPDMPIPGIIEFSNLRPMPDGESVVYVPYYMPVTNPLWARADQSFLDEAFGCLRRINPGLTEADLLAGQVGRLTHAQPVCPPGFAATLPPVQTPIAGLQIADTCFYYPEDRGIAESIRIGERMARDVA</sequence>
<dbReference type="SUPFAM" id="SSF51905">
    <property type="entry name" value="FAD/NAD(P)-binding domain"/>
    <property type="match status" value="1"/>
</dbReference>
<dbReference type="EMBL" id="CP048630">
    <property type="protein sequence ID" value="QIB35834.1"/>
    <property type="molecule type" value="Genomic_DNA"/>
</dbReference>
<dbReference type="InterPro" id="IPR050464">
    <property type="entry name" value="Zeta_carotene_desat/Oxidored"/>
</dbReference>
<dbReference type="RefSeq" id="WP_163076973.1">
    <property type="nucleotide sequence ID" value="NZ_CP048630.1"/>
</dbReference>
<dbReference type="KEGG" id="apra:G3A50_20555"/>
<dbReference type="Pfam" id="PF01593">
    <property type="entry name" value="Amino_oxidase"/>
    <property type="match status" value="1"/>
</dbReference>
<dbReference type="NCBIfam" id="NF005560">
    <property type="entry name" value="PRK07233.1"/>
    <property type="match status" value="1"/>
</dbReference>
<gene>
    <name evidence="2" type="ORF">G3A50_20555</name>
</gene>
<accession>A0A6P1YW82</accession>
<evidence type="ECO:0000313" key="3">
    <source>
        <dbReference type="Proteomes" id="UP000464751"/>
    </source>
</evidence>
<name>A0A6P1YW82_9HYPH</name>
<dbReference type="InterPro" id="IPR002937">
    <property type="entry name" value="Amino_oxidase"/>
</dbReference>
<reference evidence="2 3" key="1">
    <citation type="submission" date="2020-02" db="EMBL/GenBank/DDBJ databases">
        <authorList>
            <person name="Li G."/>
        </authorList>
    </citation>
    <scope>NUCLEOTIDE SEQUENCE [LARGE SCALE GENOMIC DNA]</scope>
    <source>
        <strain evidence="2 3">DSM 102029</strain>
    </source>
</reference>
<dbReference type="PANTHER" id="PTHR42923">
    <property type="entry name" value="PROTOPORPHYRINOGEN OXIDASE"/>
    <property type="match status" value="1"/>
</dbReference>
<dbReference type="Gene3D" id="3.50.50.60">
    <property type="entry name" value="FAD/NAD(P)-binding domain"/>
    <property type="match status" value="1"/>
</dbReference>
<feature type="domain" description="Amine oxidase" evidence="1">
    <location>
        <begin position="13"/>
        <end position="337"/>
    </location>
</feature>
<proteinExistence type="predicted"/>